<dbReference type="Pfam" id="PF00162">
    <property type="entry name" value="PGK"/>
    <property type="match status" value="1"/>
</dbReference>
<dbReference type="PANTHER" id="PTHR11406">
    <property type="entry name" value="PHOSPHOGLYCERATE KINASE"/>
    <property type="match status" value="1"/>
</dbReference>
<evidence type="ECO:0000256" key="6">
    <source>
        <dbReference type="ARBA" id="ARBA00022741"/>
    </source>
</evidence>
<dbReference type="RefSeq" id="XP_044981849.1">
    <property type="nucleotide sequence ID" value="XM_045125914.1"/>
</dbReference>
<dbReference type="GO" id="GO:0004672">
    <property type="term" value="F:protein kinase activity"/>
    <property type="evidence" value="ECO:0007669"/>
    <property type="project" value="EnsemblPlants"/>
</dbReference>
<reference evidence="12" key="3">
    <citation type="submission" date="2022-01" db="UniProtKB">
        <authorList>
            <consortium name="EnsemblPlants"/>
        </authorList>
    </citation>
    <scope>IDENTIFICATION</scope>
    <source>
        <strain evidence="12">subsp. vulgare</strain>
    </source>
</reference>
<dbReference type="GO" id="GO:0005634">
    <property type="term" value="C:nucleus"/>
    <property type="evidence" value="ECO:0007669"/>
    <property type="project" value="EnsemblPlants"/>
</dbReference>
<dbReference type="SUPFAM" id="SSF53748">
    <property type="entry name" value="Phosphoglycerate kinase"/>
    <property type="match status" value="1"/>
</dbReference>
<dbReference type="PANTHER" id="PTHR11406:SF31">
    <property type="entry name" value="PHOSPHOGLYCERATE KINASE, CYTOSOLIC"/>
    <property type="match status" value="1"/>
</dbReference>
<dbReference type="InterPro" id="IPR016024">
    <property type="entry name" value="ARM-type_fold"/>
</dbReference>
<dbReference type="KEGG" id="hvg:123448880"/>
<name>A0A8I6Y033_HORVV</name>
<evidence type="ECO:0000313" key="13">
    <source>
        <dbReference type="Proteomes" id="UP000011116"/>
    </source>
</evidence>
<evidence type="ECO:0000256" key="9">
    <source>
        <dbReference type="ARBA" id="ARBA00022842"/>
    </source>
</evidence>
<dbReference type="Gene3D" id="1.25.10.10">
    <property type="entry name" value="Leucine-rich Repeat Variant"/>
    <property type="match status" value="1"/>
</dbReference>
<dbReference type="InterPro" id="IPR011989">
    <property type="entry name" value="ARM-like"/>
</dbReference>
<keyword evidence="7 10" id="KW-0418">Kinase</keyword>
<comment type="subunit">
    <text evidence="11">Monomer.</text>
</comment>
<dbReference type="GO" id="GO:0004618">
    <property type="term" value="F:phosphoglycerate kinase activity"/>
    <property type="evidence" value="ECO:0000318"/>
    <property type="project" value="GO_Central"/>
</dbReference>
<dbReference type="FunFam" id="3.40.50.1260:FF:000006">
    <property type="entry name" value="Phosphoglycerate kinase"/>
    <property type="match status" value="1"/>
</dbReference>
<comment type="similarity">
    <text evidence="3 10">Belongs to the phosphoglycerate kinase family.</text>
</comment>
<reference evidence="13" key="1">
    <citation type="journal article" date="2012" name="Nature">
        <title>A physical, genetic and functional sequence assembly of the barley genome.</title>
        <authorList>
            <consortium name="The International Barley Genome Sequencing Consortium"/>
            <person name="Mayer K.F."/>
            <person name="Waugh R."/>
            <person name="Brown J.W."/>
            <person name="Schulman A."/>
            <person name="Langridge P."/>
            <person name="Platzer M."/>
            <person name="Fincher G.B."/>
            <person name="Muehlbauer G.J."/>
            <person name="Sato K."/>
            <person name="Close T.J."/>
            <person name="Wise R.P."/>
            <person name="Stein N."/>
        </authorList>
    </citation>
    <scope>NUCLEOTIDE SEQUENCE [LARGE SCALE GENOMIC DNA]</scope>
    <source>
        <strain evidence="13">cv. Morex</strain>
    </source>
</reference>
<keyword evidence="9" id="KW-0460">Magnesium</keyword>
<keyword evidence="6" id="KW-0547">Nucleotide-binding</keyword>
<dbReference type="OrthoDB" id="275353at2759"/>
<keyword evidence="13" id="KW-1185">Reference proteome</keyword>
<dbReference type="InterPro" id="IPR001576">
    <property type="entry name" value="Phosphoglycerate_kinase"/>
</dbReference>
<dbReference type="InterPro" id="IPR036043">
    <property type="entry name" value="Phosphoglycerate_kinase_sf"/>
</dbReference>
<dbReference type="GO" id="GO:0002237">
    <property type="term" value="P:response to molecule of bacterial origin"/>
    <property type="evidence" value="ECO:0007669"/>
    <property type="project" value="EnsemblPlants"/>
</dbReference>
<dbReference type="GO" id="GO:0005524">
    <property type="term" value="F:ATP binding"/>
    <property type="evidence" value="ECO:0000318"/>
    <property type="project" value="GO_Central"/>
</dbReference>
<dbReference type="GO" id="GO:0009408">
    <property type="term" value="P:response to heat"/>
    <property type="evidence" value="ECO:0007669"/>
    <property type="project" value="EnsemblPlants"/>
</dbReference>
<dbReference type="Proteomes" id="UP000011116">
    <property type="component" value="Chromosome 4H"/>
</dbReference>
<dbReference type="SMART" id="SM00185">
    <property type="entry name" value="ARM"/>
    <property type="match status" value="1"/>
</dbReference>
<dbReference type="GeneID" id="123448880"/>
<dbReference type="GO" id="GO:0006096">
    <property type="term" value="P:glycolytic process"/>
    <property type="evidence" value="ECO:0000318"/>
    <property type="project" value="GO_Central"/>
</dbReference>
<dbReference type="GO" id="GO:0009416">
    <property type="term" value="P:response to light stimulus"/>
    <property type="evidence" value="ECO:0007669"/>
    <property type="project" value="EnsemblPlants"/>
</dbReference>
<dbReference type="InterPro" id="IPR000225">
    <property type="entry name" value="Armadillo"/>
</dbReference>
<dbReference type="EnsemblPlants" id="HORVU.MOREX.r3.4HG0384030.1">
    <property type="protein sequence ID" value="HORVU.MOREX.r3.4HG0384030.1"/>
    <property type="gene ID" value="HORVU.MOREX.r3.4HG0384030"/>
</dbReference>
<comment type="cofactor">
    <cofactor evidence="2">
        <name>Mg(2+)</name>
        <dbReference type="ChEBI" id="CHEBI:18420"/>
    </cofactor>
</comment>
<dbReference type="Gramene" id="HORVU.MOREX.r3.4HG0384030.1">
    <property type="protein sequence ID" value="HORVU.MOREX.r3.4HG0384030.1"/>
    <property type="gene ID" value="HORVU.MOREX.r3.4HG0384030"/>
</dbReference>
<gene>
    <name evidence="12" type="primary">LOC123448880</name>
</gene>
<comment type="catalytic activity">
    <reaction evidence="1 10">
        <text>(2R)-3-phosphoglycerate + ATP = (2R)-3-phospho-glyceroyl phosphate + ADP</text>
        <dbReference type="Rhea" id="RHEA:14801"/>
        <dbReference type="ChEBI" id="CHEBI:30616"/>
        <dbReference type="ChEBI" id="CHEBI:57604"/>
        <dbReference type="ChEBI" id="CHEBI:58272"/>
        <dbReference type="ChEBI" id="CHEBI:456216"/>
        <dbReference type="EC" id="2.7.2.3"/>
    </reaction>
</comment>
<dbReference type="EC" id="2.7.2.3" evidence="4 10"/>
<evidence type="ECO:0000256" key="8">
    <source>
        <dbReference type="ARBA" id="ARBA00022840"/>
    </source>
</evidence>
<evidence type="ECO:0000256" key="2">
    <source>
        <dbReference type="ARBA" id="ARBA00001946"/>
    </source>
</evidence>
<protein>
    <recommendedName>
        <fullName evidence="4 10">Phosphoglycerate kinase</fullName>
        <ecNumber evidence="4 10">2.7.2.3</ecNumber>
    </recommendedName>
</protein>
<dbReference type="GO" id="GO:0006094">
    <property type="term" value="P:gluconeogenesis"/>
    <property type="evidence" value="ECO:0000318"/>
    <property type="project" value="GO_Central"/>
</dbReference>
<proteinExistence type="inferred from homology"/>
<organism evidence="12 13">
    <name type="scientific">Hordeum vulgare subsp. vulgare</name>
    <name type="common">Domesticated barley</name>
    <dbReference type="NCBI Taxonomy" id="112509"/>
    <lineage>
        <taxon>Eukaryota</taxon>
        <taxon>Viridiplantae</taxon>
        <taxon>Streptophyta</taxon>
        <taxon>Embryophyta</taxon>
        <taxon>Tracheophyta</taxon>
        <taxon>Spermatophyta</taxon>
        <taxon>Magnoliopsida</taxon>
        <taxon>Liliopsida</taxon>
        <taxon>Poales</taxon>
        <taxon>Poaceae</taxon>
        <taxon>BOP clade</taxon>
        <taxon>Pooideae</taxon>
        <taxon>Triticodae</taxon>
        <taxon>Triticeae</taxon>
        <taxon>Hordeinae</taxon>
        <taxon>Hordeum</taxon>
    </lineage>
</organism>
<dbReference type="Gene3D" id="3.40.50.1260">
    <property type="entry name" value="Phosphoglycerate kinase, N-terminal domain"/>
    <property type="match status" value="1"/>
</dbReference>
<evidence type="ECO:0000313" key="12">
    <source>
        <dbReference type="EnsemblPlants" id="HORVU.MOREX.r3.4HG0384030.1"/>
    </source>
</evidence>
<evidence type="ECO:0000256" key="3">
    <source>
        <dbReference type="ARBA" id="ARBA00008982"/>
    </source>
</evidence>
<dbReference type="GO" id="GO:0005829">
    <property type="term" value="C:cytosol"/>
    <property type="evidence" value="ECO:0000318"/>
    <property type="project" value="GO_Central"/>
</dbReference>
<dbReference type="InterPro" id="IPR015824">
    <property type="entry name" value="Phosphoglycerate_kinase_N"/>
</dbReference>
<dbReference type="GO" id="GO:0009749">
    <property type="term" value="P:response to glucose"/>
    <property type="evidence" value="ECO:0007669"/>
    <property type="project" value="EnsemblPlants"/>
</dbReference>
<evidence type="ECO:0000256" key="1">
    <source>
        <dbReference type="ARBA" id="ARBA00000642"/>
    </source>
</evidence>
<evidence type="ECO:0000256" key="7">
    <source>
        <dbReference type="ARBA" id="ARBA00022777"/>
    </source>
</evidence>
<evidence type="ECO:0000256" key="5">
    <source>
        <dbReference type="ARBA" id="ARBA00022679"/>
    </source>
</evidence>
<keyword evidence="8" id="KW-0067">ATP-binding</keyword>
<evidence type="ECO:0000256" key="11">
    <source>
        <dbReference type="RuleBase" id="RU000696"/>
    </source>
</evidence>
<dbReference type="SUPFAM" id="SSF48371">
    <property type="entry name" value="ARM repeat"/>
    <property type="match status" value="1"/>
</dbReference>
<reference evidence="12" key="2">
    <citation type="submission" date="2020-10" db="EMBL/GenBank/DDBJ databases">
        <authorList>
            <person name="Scholz U."/>
            <person name="Mascher M."/>
            <person name="Fiebig A."/>
        </authorList>
    </citation>
    <scope>NUCLEOTIDE SEQUENCE [LARGE SCALE GENOMIC DNA]</scope>
    <source>
        <strain evidence="12">cv. Morex</strain>
    </source>
</reference>
<keyword evidence="5 10" id="KW-0808">Transferase</keyword>
<dbReference type="PRINTS" id="PR00477">
    <property type="entry name" value="PHGLYCKINASE"/>
</dbReference>
<dbReference type="SMR" id="A0A8I6Y033"/>
<accession>A0A8I6Y033</accession>
<evidence type="ECO:0000256" key="4">
    <source>
        <dbReference type="ARBA" id="ARBA00013061"/>
    </source>
</evidence>
<dbReference type="AlphaFoldDB" id="A0A8I6Y033"/>
<sequence length="370" mass="41295">MKIEKSLRTLGDADLKGKKVFVRADLDVPLDNAQITDDTRIRASVPTIKFLIKKGAKVILASHLGCPKGVTPKFSLKPLVPRLFELLGVDVVMANDCIGAEVEKLAAALPEGGVLLLENVRFYKGEVNNDLKFAKKLASVADLYVNDAFGTPHWPHASTKGVTKFLSPIVAGFFLMQKPSEEVDKKILIEGALSRITDCKRNTSSIQQAILKLSTLTVDSEDCCEALVVASGVHILENLMHRSNEKVRNQVLYTLWNVAQFPHLLLVLAYDSLVNTLFTDLISEKSEASFTACGILKKLCESAGKHEIPEIPGLCQDITRLRTVVELRERHVKQERTRYRRTEFLEDKLRQLREIRALCQLIEELIVARG</sequence>
<dbReference type="GO" id="GO:0043531">
    <property type="term" value="F:ADP binding"/>
    <property type="evidence" value="ECO:0000318"/>
    <property type="project" value="GO_Central"/>
</dbReference>
<evidence type="ECO:0000256" key="10">
    <source>
        <dbReference type="RuleBase" id="RU000532"/>
    </source>
</evidence>